<comment type="caution">
    <text evidence="7">The sequence shown here is derived from an EMBL/GenBank/DDBJ whole genome shotgun (WGS) entry which is preliminary data.</text>
</comment>
<evidence type="ECO:0000259" key="6">
    <source>
        <dbReference type="Pfam" id="PF09851"/>
    </source>
</evidence>
<sequence length="120" mass="13492">MAFSGVIIPIAGLHKFYLGQPWWGVLYLLLSWTPIPRIASGIEGAWYLLQNPEEFEQNFNLNLGAMANASSTINQSPPVDAAQISAIADALRQLDSLRQEGLMSEYEFEQKRRQLLDRIA</sequence>
<protein>
    <submittedName>
        <fullName evidence="7">NINE protein</fullName>
    </submittedName>
</protein>
<evidence type="ECO:0000313" key="7">
    <source>
        <dbReference type="EMBL" id="MCP2732504.1"/>
    </source>
</evidence>
<evidence type="ECO:0000256" key="2">
    <source>
        <dbReference type="ARBA" id="ARBA00022692"/>
    </source>
</evidence>
<evidence type="ECO:0000256" key="3">
    <source>
        <dbReference type="ARBA" id="ARBA00022989"/>
    </source>
</evidence>
<evidence type="ECO:0000259" key="5">
    <source>
        <dbReference type="Pfam" id="PF05154"/>
    </source>
</evidence>
<name>A0AAE3GXS2_9CYAN</name>
<proteinExistence type="predicted"/>
<dbReference type="Pfam" id="PF09851">
    <property type="entry name" value="SHOCT"/>
    <property type="match status" value="1"/>
</dbReference>
<evidence type="ECO:0000256" key="4">
    <source>
        <dbReference type="ARBA" id="ARBA00023136"/>
    </source>
</evidence>
<dbReference type="InterPro" id="IPR018649">
    <property type="entry name" value="SHOCT"/>
</dbReference>
<organism evidence="7 8">
    <name type="scientific">Limnofasciculus baicalensis BBK-W-15</name>
    <dbReference type="NCBI Taxonomy" id="2699891"/>
    <lineage>
        <taxon>Bacteria</taxon>
        <taxon>Bacillati</taxon>
        <taxon>Cyanobacteriota</taxon>
        <taxon>Cyanophyceae</taxon>
        <taxon>Coleofasciculales</taxon>
        <taxon>Coleofasciculaceae</taxon>
        <taxon>Limnofasciculus</taxon>
        <taxon>Limnofasciculus baicalensis</taxon>
    </lineage>
</organism>
<keyword evidence="8" id="KW-1185">Reference proteome</keyword>
<dbReference type="InterPro" id="IPR007829">
    <property type="entry name" value="TM2"/>
</dbReference>
<dbReference type="RefSeq" id="WP_254015214.1">
    <property type="nucleotide sequence ID" value="NZ_JAMZMM010000628.1"/>
</dbReference>
<feature type="domain" description="TM2" evidence="5">
    <location>
        <begin position="10"/>
        <end position="44"/>
    </location>
</feature>
<dbReference type="EMBL" id="JAMZMM010000628">
    <property type="protein sequence ID" value="MCP2732504.1"/>
    <property type="molecule type" value="Genomic_DNA"/>
</dbReference>
<evidence type="ECO:0000256" key="1">
    <source>
        <dbReference type="ARBA" id="ARBA00004141"/>
    </source>
</evidence>
<comment type="subcellular location">
    <subcellularLocation>
        <location evidence="1">Membrane</location>
        <topology evidence="1">Multi-pass membrane protein</topology>
    </subcellularLocation>
</comment>
<keyword evidence="4" id="KW-0472">Membrane</keyword>
<accession>A0AAE3GXS2</accession>
<dbReference type="Proteomes" id="UP001204953">
    <property type="component" value="Unassembled WGS sequence"/>
</dbReference>
<gene>
    <name evidence="7" type="ORF">NJ959_29155</name>
</gene>
<keyword evidence="2" id="KW-0812">Transmembrane</keyword>
<reference evidence="7" key="1">
    <citation type="submission" date="2022-06" db="EMBL/GenBank/DDBJ databases">
        <title>New cyanobacteria of genus Symplocastrum in benthos of Lake Baikal.</title>
        <authorList>
            <person name="Sorokovikova E."/>
            <person name="Tikhonova I."/>
            <person name="Krasnopeev A."/>
            <person name="Evseev P."/>
            <person name="Gladkikh A."/>
            <person name="Belykh O."/>
        </authorList>
    </citation>
    <scope>NUCLEOTIDE SEQUENCE</scope>
    <source>
        <strain evidence="7">BBK-W-15</strain>
    </source>
</reference>
<feature type="domain" description="SHOCT" evidence="6">
    <location>
        <begin position="89"/>
        <end position="116"/>
    </location>
</feature>
<dbReference type="Pfam" id="PF05154">
    <property type="entry name" value="TM2"/>
    <property type="match status" value="1"/>
</dbReference>
<keyword evidence="3" id="KW-1133">Transmembrane helix</keyword>
<evidence type="ECO:0000313" key="8">
    <source>
        <dbReference type="Proteomes" id="UP001204953"/>
    </source>
</evidence>
<dbReference type="AlphaFoldDB" id="A0AAE3GXS2"/>
<dbReference type="GO" id="GO:0016020">
    <property type="term" value="C:membrane"/>
    <property type="evidence" value="ECO:0007669"/>
    <property type="project" value="UniProtKB-SubCell"/>
</dbReference>